<feature type="transmembrane region" description="Helical" evidence="5">
    <location>
        <begin position="169"/>
        <end position="187"/>
    </location>
</feature>
<keyword evidence="5" id="KW-0813">Transport</keyword>
<dbReference type="Proteomes" id="UP000194933">
    <property type="component" value="Unassembled WGS sequence"/>
</dbReference>
<comment type="caution">
    <text evidence="7">The sequence shown here is derived from an EMBL/GenBank/DDBJ whole genome shotgun (WGS) entry which is preliminary data.</text>
</comment>
<dbReference type="Pfam" id="PF01061">
    <property type="entry name" value="ABC2_membrane"/>
    <property type="match status" value="1"/>
</dbReference>
<dbReference type="STRING" id="1987383.A5844_001344"/>
<sequence length="251" mass="27996">MLRDTLILFNRTMKHITRSADTIITTAVMPICFLLLFVYVFGGALRLSISDHTTYINYLLPGILLMTVASGVSYVGYRLYEDKQKGMFARMKSMPIRPASFLWGHVLTSIIGNFISLIVVFFVAFLLGFRSSAGLVNWLAVLGILLLTILSLTWLMVIPGISAKTMTGSTLLSYPLIFLPFLSSAFVPTDTMPVVVKVFAENQPVTPIVDSIRRLLADQSVGREIWGAMAWLVLIMGISYMVAKYFYKKAI</sequence>
<feature type="domain" description="ABC transmembrane type-2" evidence="6">
    <location>
        <begin position="21"/>
        <end position="250"/>
    </location>
</feature>
<evidence type="ECO:0000256" key="2">
    <source>
        <dbReference type="ARBA" id="ARBA00022692"/>
    </source>
</evidence>
<feature type="transmembrane region" description="Helical" evidence="5">
    <location>
        <begin position="21"/>
        <end position="49"/>
    </location>
</feature>
<dbReference type="InterPro" id="IPR013525">
    <property type="entry name" value="ABC2_TM"/>
</dbReference>
<keyword evidence="2 5" id="KW-0812">Transmembrane</keyword>
<dbReference type="PROSITE" id="PS51012">
    <property type="entry name" value="ABC_TM2"/>
    <property type="match status" value="1"/>
</dbReference>
<keyword evidence="3 5" id="KW-1133">Transmembrane helix</keyword>
<evidence type="ECO:0000313" key="8">
    <source>
        <dbReference type="Proteomes" id="UP000194933"/>
    </source>
</evidence>
<evidence type="ECO:0000259" key="6">
    <source>
        <dbReference type="PROSITE" id="PS51012"/>
    </source>
</evidence>
<feature type="transmembrane region" description="Helical" evidence="5">
    <location>
        <begin position="101"/>
        <end position="129"/>
    </location>
</feature>
<evidence type="ECO:0000256" key="4">
    <source>
        <dbReference type="ARBA" id="ARBA00023136"/>
    </source>
</evidence>
<comment type="similarity">
    <text evidence="5">Belongs to the ABC-2 integral membrane protein family.</text>
</comment>
<keyword evidence="4 5" id="KW-0472">Membrane</keyword>
<feature type="transmembrane region" description="Helical" evidence="5">
    <location>
        <begin position="135"/>
        <end position="157"/>
    </location>
</feature>
<keyword evidence="8" id="KW-1185">Reference proteome</keyword>
<feature type="transmembrane region" description="Helical" evidence="5">
    <location>
        <begin position="55"/>
        <end position="80"/>
    </location>
</feature>
<dbReference type="EMBL" id="NGMO01000002">
    <property type="protein sequence ID" value="OTP11210.1"/>
    <property type="molecule type" value="Genomic_DNA"/>
</dbReference>
<keyword evidence="5" id="KW-1003">Cell membrane</keyword>
<dbReference type="GO" id="GO:0043190">
    <property type="term" value="C:ATP-binding cassette (ABC) transporter complex"/>
    <property type="evidence" value="ECO:0007669"/>
    <property type="project" value="InterPro"/>
</dbReference>
<dbReference type="PIRSF" id="PIRSF006648">
    <property type="entry name" value="DrrB"/>
    <property type="match status" value="1"/>
</dbReference>
<proteinExistence type="inferred from homology"/>
<evidence type="ECO:0000313" key="7">
    <source>
        <dbReference type="EMBL" id="OTP11210.1"/>
    </source>
</evidence>
<dbReference type="AlphaFoldDB" id="A0A242K0N2"/>
<evidence type="ECO:0000256" key="5">
    <source>
        <dbReference type="RuleBase" id="RU361157"/>
    </source>
</evidence>
<dbReference type="PANTHER" id="PTHR43229:SF2">
    <property type="entry name" value="NODULATION PROTEIN J"/>
    <property type="match status" value="1"/>
</dbReference>
<dbReference type="InterPro" id="IPR051784">
    <property type="entry name" value="Nod_factor_ABC_transporter"/>
</dbReference>
<dbReference type="RefSeq" id="WP_086284446.1">
    <property type="nucleotide sequence ID" value="NZ_NGMO01000002.1"/>
</dbReference>
<dbReference type="InterPro" id="IPR047817">
    <property type="entry name" value="ABC2_TM_bact-type"/>
</dbReference>
<evidence type="ECO:0000256" key="3">
    <source>
        <dbReference type="ARBA" id="ARBA00022989"/>
    </source>
</evidence>
<dbReference type="PANTHER" id="PTHR43229">
    <property type="entry name" value="NODULATION PROTEIN J"/>
    <property type="match status" value="1"/>
</dbReference>
<comment type="subcellular location">
    <subcellularLocation>
        <location evidence="5">Cell membrane</location>
        <topology evidence="5">Multi-pass membrane protein</topology>
    </subcellularLocation>
    <subcellularLocation>
        <location evidence="1">Membrane</location>
        <topology evidence="1">Multi-pass membrane protein</topology>
    </subcellularLocation>
</comment>
<feature type="transmembrane region" description="Helical" evidence="5">
    <location>
        <begin position="225"/>
        <end position="247"/>
    </location>
</feature>
<evidence type="ECO:0000256" key="1">
    <source>
        <dbReference type="ARBA" id="ARBA00004141"/>
    </source>
</evidence>
<protein>
    <recommendedName>
        <fullName evidence="5">Transport permease protein</fullName>
    </recommendedName>
</protein>
<name>A0A242K0N2_9ENTE</name>
<gene>
    <name evidence="7" type="ORF">A5844_001344</name>
</gene>
<reference evidence="7 8" key="1">
    <citation type="submission" date="2017-05" db="EMBL/GenBank/DDBJ databases">
        <title>The Genome Sequence of Enterococcus sp. 10A9_DIV0425.</title>
        <authorList>
            <consortium name="The Broad Institute Genomics Platform"/>
            <consortium name="The Broad Institute Genomic Center for Infectious Diseases"/>
            <person name="Earl A."/>
            <person name="Manson A."/>
            <person name="Schwartman J."/>
            <person name="Gilmore M."/>
            <person name="Abouelleil A."/>
            <person name="Cao P."/>
            <person name="Chapman S."/>
            <person name="Cusick C."/>
            <person name="Shea T."/>
            <person name="Young S."/>
            <person name="Neafsey D."/>
            <person name="Nusbaum C."/>
            <person name="Birren B."/>
        </authorList>
    </citation>
    <scope>NUCLEOTIDE SEQUENCE [LARGE SCALE GENOMIC DNA]</scope>
    <source>
        <strain evidence="7 8">10A9_DIV0425</strain>
    </source>
</reference>
<accession>A0A242K0N2</accession>
<dbReference type="GO" id="GO:0140359">
    <property type="term" value="F:ABC-type transporter activity"/>
    <property type="evidence" value="ECO:0007669"/>
    <property type="project" value="InterPro"/>
</dbReference>
<dbReference type="InterPro" id="IPR000412">
    <property type="entry name" value="ABC_2_transport"/>
</dbReference>
<organism evidence="7 8">
    <name type="scientific">Candidatus Enterococcus wittei</name>
    <dbReference type="NCBI Taxonomy" id="1987383"/>
    <lineage>
        <taxon>Bacteria</taxon>
        <taxon>Bacillati</taxon>
        <taxon>Bacillota</taxon>
        <taxon>Bacilli</taxon>
        <taxon>Lactobacillales</taxon>
        <taxon>Enterococcaceae</taxon>
        <taxon>Enterococcus</taxon>
    </lineage>
</organism>